<organism evidence="1 2">
    <name type="scientific">Sphingobacterium spiritivorum</name>
    <name type="common">Flavobacterium spiritivorum</name>
    <dbReference type="NCBI Taxonomy" id="258"/>
    <lineage>
        <taxon>Bacteria</taxon>
        <taxon>Pseudomonadati</taxon>
        <taxon>Bacteroidota</taxon>
        <taxon>Sphingobacteriia</taxon>
        <taxon>Sphingobacteriales</taxon>
        <taxon>Sphingobacteriaceae</taxon>
        <taxon>Sphingobacterium</taxon>
    </lineage>
</organism>
<evidence type="ECO:0000313" key="2">
    <source>
        <dbReference type="Proteomes" id="UP000254893"/>
    </source>
</evidence>
<dbReference type="EMBL" id="UGYW01000002">
    <property type="protein sequence ID" value="SUJ19138.1"/>
    <property type="molecule type" value="Genomic_DNA"/>
</dbReference>
<sequence length="114" mass="12837">MSIKRRIHTLTAFISSSITEPVVDEDGDITFPPSSTKTIERSCRAESNTVDGRRVVEDGVNYDYSYLVFTDTGIDYLAIGTKVNITVDLNSELFGKGEVVKFERGQRVTRIWLK</sequence>
<accession>A0A380CGQ9</accession>
<evidence type="ECO:0000313" key="1">
    <source>
        <dbReference type="EMBL" id="SUJ19138.1"/>
    </source>
</evidence>
<protein>
    <submittedName>
        <fullName evidence="1">Uncharacterized protein</fullName>
    </submittedName>
</protein>
<proteinExistence type="predicted"/>
<gene>
    <name evidence="1" type="ORF">NCTC11388_02836</name>
</gene>
<dbReference type="AlphaFoldDB" id="A0A380CGQ9"/>
<dbReference type="RefSeq" id="WP_115170575.1">
    <property type="nucleotide sequence ID" value="NZ_UGYW01000002.1"/>
</dbReference>
<name>A0A380CGQ9_SPHSI</name>
<reference evidence="1 2" key="1">
    <citation type="submission" date="2018-06" db="EMBL/GenBank/DDBJ databases">
        <authorList>
            <consortium name="Pathogen Informatics"/>
            <person name="Doyle S."/>
        </authorList>
    </citation>
    <scope>NUCLEOTIDE SEQUENCE [LARGE SCALE GENOMIC DNA]</scope>
    <source>
        <strain evidence="1 2">NCTC11388</strain>
    </source>
</reference>
<dbReference type="Proteomes" id="UP000254893">
    <property type="component" value="Unassembled WGS sequence"/>
</dbReference>